<dbReference type="Proteomes" id="UP001316803">
    <property type="component" value="Unassembled WGS sequence"/>
</dbReference>
<evidence type="ECO:0000313" key="2">
    <source>
        <dbReference type="Proteomes" id="UP001316803"/>
    </source>
</evidence>
<keyword evidence="2" id="KW-1185">Reference proteome</keyword>
<evidence type="ECO:0000313" key="1">
    <source>
        <dbReference type="EMBL" id="KAK5949720.1"/>
    </source>
</evidence>
<dbReference type="PANTHER" id="PTHR37540">
    <property type="entry name" value="TRANSCRIPTION FACTOR (ACR-2), PUTATIVE-RELATED-RELATED"/>
    <property type="match status" value="1"/>
</dbReference>
<proteinExistence type="predicted"/>
<name>A0AAN8EB23_9EURO</name>
<sequence length="562" mass="63492">MTTNPQKKINFHFVIGNPQSESEKRNVRTIVRSNASNRRWRQVRETQAKSKAGIQVDNCTSLEYSNAKVLSNGTTPDNEINEREVQTKKQRLIVRNARRQGKAQVDRRPSQPESPLKVANLSQNYFGLMPTSNVSQQSITRMLQGTAVSYAQLFPSGKNSSVSRMAKDWFQQCLSTRGILHTALFCQAMRAQAARPGWSALPSNELILCQTEAVHAINDKLRQTATACDDEIVRIVFSLTWHGSIKQDPPARTPRQSPLADLQSLKMFLGIITCDPFHAQGLDNILRMRGGLNKLDMPGLAFLVSFADVLTSSSKLTRPSWSYGSYAEHNSDAAIDDEWLESTRRTDHPLASLGGGFSILHLWLPLGRTTQLQHVFNNMADYTRASHDFILGRSEDRNRAIMADQRNSVQHSLLSLCLLESNQFDERELFELCWLAGVAYSSIAVFPLAPNAARFDRLAHRIRNTLLSPIVLQRWSKAPELVLWVTVLGALCAIGTDDRAWYVELLKQEVGRLGVSTWQALELQLMSFLWFPLVSDADGEELWAEVQRFNRPFIWEELENGR</sequence>
<accession>A0AAN8EB23</accession>
<reference evidence="1 2" key="1">
    <citation type="submission" date="2022-12" db="EMBL/GenBank/DDBJ databases">
        <title>Genomic features and morphological characterization of a novel Knufia sp. strain isolated from spacecraft assembly facility.</title>
        <authorList>
            <person name="Teixeira M."/>
            <person name="Chander A.M."/>
            <person name="Stajich J.E."/>
            <person name="Venkateswaran K."/>
        </authorList>
    </citation>
    <scope>NUCLEOTIDE SEQUENCE [LARGE SCALE GENOMIC DNA]</scope>
    <source>
        <strain evidence="1 2">FJI-L2-BK-P2</strain>
    </source>
</reference>
<gene>
    <name evidence="1" type="ORF">OHC33_009317</name>
</gene>
<protein>
    <submittedName>
        <fullName evidence="1">Uncharacterized protein</fullName>
    </submittedName>
</protein>
<dbReference type="EMBL" id="JAKLMC020000033">
    <property type="protein sequence ID" value="KAK5949720.1"/>
    <property type="molecule type" value="Genomic_DNA"/>
</dbReference>
<organism evidence="1 2">
    <name type="scientific">Knufia fluminis</name>
    <dbReference type="NCBI Taxonomy" id="191047"/>
    <lineage>
        <taxon>Eukaryota</taxon>
        <taxon>Fungi</taxon>
        <taxon>Dikarya</taxon>
        <taxon>Ascomycota</taxon>
        <taxon>Pezizomycotina</taxon>
        <taxon>Eurotiomycetes</taxon>
        <taxon>Chaetothyriomycetidae</taxon>
        <taxon>Chaetothyriales</taxon>
        <taxon>Trichomeriaceae</taxon>
        <taxon>Knufia</taxon>
    </lineage>
</organism>
<dbReference type="AlphaFoldDB" id="A0AAN8EB23"/>
<dbReference type="PANTHER" id="PTHR37540:SF5">
    <property type="entry name" value="TRANSCRIPTION FACTOR DOMAIN-CONTAINING PROTEIN"/>
    <property type="match status" value="1"/>
</dbReference>
<comment type="caution">
    <text evidence="1">The sequence shown here is derived from an EMBL/GenBank/DDBJ whole genome shotgun (WGS) entry which is preliminary data.</text>
</comment>